<dbReference type="InterPro" id="IPR019832">
    <property type="entry name" value="Mn/Fe_SOD_C"/>
</dbReference>
<evidence type="ECO:0000256" key="3">
    <source>
        <dbReference type="ARBA" id="ARBA00022723"/>
    </source>
</evidence>
<dbReference type="PANTHER" id="PTHR43595:SF2">
    <property type="entry name" value="SMALL RIBOSOMAL SUBUNIT PROTEIN MS42"/>
    <property type="match status" value="1"/>
</dbReference>
<comment type="function">
    <text evidence="5">Destroys radicals which are normally produced within the cells and which are toxic to biological systems.</text>
</comment>
<evidence type="ECO:0000259" key="6">
    <source>
        <dbReference type="Pfam" id="PF00081"/>
    </source>
</evidence>
<dbReference type="SUPFAM" id="SSF46609">
    <property type="entry name" value="Fe,Mn superoxide dismutase (SOD), N-terminal domain"/>
    <property type="match status" value="1"/>
</dbReference>
<gene>
    <name evidence="8" type="ORF">IGS68_03870</name>
</gene>
<evidence type="ECO:0000256" key="5">
    <source>
        <dbReference type="RuleBase" id="RU000414"/>
    </source>
</evidence>
<dbReference type="EMBL" id="CP067420">
    <property type="protein sequence ID" value="QQP90406.1"/>
    <property type="molecule type" value="Genomic_DNA"/>
</dbReference>
<evidence type="ECO:0000313" key="9">
    <source>
        <dbReference type="Proteomes" id="UP000595197"/>
    </source>
</evidence>
<dbReference type="EC" id="1.15.1.1" evidence="2 5"/>
<feature type="domain" description="Manganese/iron superoxide dismutase C-terminal" evidence="7">
    <location>
        <begin position="140"/>
        <end position="241"/>
    </location>
</feature>
<dbReference type="SUPFAM" id="SSF54719">
    <property type="entry name" value="Fe,Mn superoxide dismutase (SOD), C-terminal domain"/>
    <property type="match status" value="1"/>
</dbReference>
<dbReference type="InterPro" id="IPR036324">
    <property type="entry name" value="Mn/Fe_SOD_N_sf"/>
</dbReference>
<dbReference type="Proteomes" id="UP000595197">
    <property type="component" value="Chromosome"/>
</dbReference>
<dbReference type="Pfam" id="PF02777">
    <property type="entry name" value="Sod_Fe_C"/>
    <property type="match status" value="1"/>
</dbReference>
<dbReference type="Gene3D" id="1.10.287.990">
    <property type="entry name" value="Fe,Mn superoxide dismutase (SOD) domain"/>
    <property type="match status" value="1"/>
</dbReference>
<evidence type="ECO:0000256" key="1">
    <source>
        <dbReference type="ARBA" id="ARBA00008714"/>
    </source>
</evidence>
<accession>A0ABX7BBG6</accession>
<dbReference type="InterPro" id="IPR036314">
    <property type="entry name" value="SOD_C_sf"/>
</dbReference>
<sequence>MVSSGRARAMLMMGRRGFLAAAGAVSMVTLAGGAVGRAWAQAPTGPFKLDPLGYAPSALEPHIDAKTMEIHHGRHHAAYVNNLNTAVKDHSRVAEMPLQNILAKLGEMPEAVRTAIRNNGGGHANHTMFWQIMGPGGEAPEGELKAAIDRDLGGLESMKELFNGAGARVFGSGWVFVTVDRQGKLALDSRPNQDTPLMDGKRVLMGNDVWEHAYYLTYQNRRADYLKAWWNTVNWAKVGERYAAAKAGTLTI</sequence>
<comment type="similarity">
    <text evidence="1 5">Belongs to the iron/manganese superoxide dismutase family.</text>
</comment>
<dbReference type="Pfam" id="PF00081">
    <property type="entry name" value="Sod_Fe_N"/>
    <property type="match status" value="1"/>
</dbReference>
<dbReference type="PRINTS" id="PR01703">
    <property type="entry name" value="MNSODISMTASE"/>
</dbReference>
<keyword evidence="9" id="KW-1185">Reference proteome</keyword>
<dbReference type="PIRSF" id="PIRSF000349">
    <property type="entry name" value="SODismutase"/>
    <property type="match status" value="1"/>
</dbReference>
<keyword evidence="3 5" id="KW-0479">Metal-binding</keyword>
<dbReference type="Gene3D" id="3.55.40.20">
    <property type="entry name" value="Iron/manganese superoxide dismutase, C-terminal domain"/>
    <property type="match status" value="1"/>
</dbReference>
<feature type="domain" description="Manganese/iron superoxide dismutase N-terminal" evidence="6">
    <location>
        <begin position="47"/>
        <end position="133"/>
    </location>
</feature>
<dbReference type="PANTHER" id="PTHR43595">
    <property type="entry name" value="37S RIBOSOMAL PROTEIN S26, MITOCHONDRIAL"/>
    <property type="match status" value="1"/>
</dbReference>
<comment type="catalytic activity">
    <reaction evidence="5">
        <text>2 superoxide + 2 H(+) = H2O2 + O2</text>
        <dbReference type="Rhea" id="RHEA:20696"/>
        <dbReference type="ChEBI" id="CHEBI:15378"/>
        <dbReference type="ChEBI" id="CHEBI:15379"/>
        <dbReference type="ChEBI" id="CHEBI:16240"/>
        <dbReference type="ChEBI" id="CHEBI:18421"/>
        <dbReference type="EC" id="1.15.1.1"/>
    </reaction>
</comment>
<reference evidence="8" key="1">
    <citation type="submission" date="2021-02" db="EMBL/GenBank/DDBJ databases">
        <title>Skermanella TT6 skin isolate.</title>
        <authorList>
            <person name="Lee K."/>
            <person name="Ganzorig M."/>
        </authorList>
    </citation>
    <scope>NUCLEOTIDE SEQUENCE</scope>
    <source>
        <strain evidence="8">TT6</strain>
    </source>
</reference>
<evidence type="ECO:0000259" key="7">
    <source>
        <dbReference type="Pfam" id="PF02777"/>
    </source>
</evidence>
<dbReference type="InterPro" id="IPR019833">
    <property type="entry name" value="Mn/Fe_SOD_BS"/>
</dbReference>
<keyword evidence="4 5" id="KW-0560">Oxidoreductase</keyword>
<evidence type="ECO:0000256" key="4">
    <source>
        <dbReference type="ARBA" id="ARBA00023002"/>
    </source>
</evidence>
<dbReference type="PROSITE" id="PS00088">
    <property type="entry name" value="SOD_MN"/>
    <property type="match status" value="1"/>
</dbReference>
<proteinExistence type="inferred from homology"/>
<protein>
    <recommendedName>
        <fullName evidence="2 5">Superoxide dismutase</fullName>
        <ecNumber evidence="2 5">1.15.1.1</ecNumber>
    </recommendedName>
</protein>
<evidence type="ECO:0000313" key="8">
    <source>
        <dbReference type="EMBL" id="QQP90406.1"/>
    </source>
</evidence>
<name>A0ABX7BBG6_9PROT</name>
<dbReference type="InterPro" id="IPR006311">
    <property type="entry name" value="TAT_signal"/>
</dbReference>
<dbReference type="InterPro" id="IPR001189">
    <property type="entry name" value="Mn/Fe_SOD"/>
</dbReference>
<organism evidence="8 9">
    <name type="scientific">Skermanella cutis</name>
    <dbReference type="NCBI Taxonomy" id="2775420"/>
    <lineage>
        <taxon>Bacteria</taxon>
        <taxon>Pseudomonadati</taxon>
        <taxon>Pseudomonadota</taxon>
        <taxon>Alphaproteobacteria</taxon>
        <taxon>Rhodospirillales</taxon>
        <taxon>Azospirillaceae</taxon>
        <taxon>Skermanella</taxon>
    </lineage>
</organism>
<evidence type="ECO:0000256" key="2">
    <source>
        <dbReference type="ARBA" id="ARBA00012682"/>
    </source>
</evidence>
<dbReference type="InterPro" id="IPR019831">
    <property type="entry name" value="Mn/Fe_SOD_N"/>
</dbReference>
<dbReference type="PROSITE" id="PS51318">
    <property type="entry name" value="TAT"/>
    <property type="match status" value="1"/>
</dbReference>